<accession>M3UKC6</accession>
<reference evidence="2 3" key="1">
    <citation type="submission" date="2013-02" db="EMBL/GenBank/DDBJ databases">
        <title>Whole genome shotgun sequence of Gordonia malaquae NBRC 108250.</title>
        <authorList>
            <person name="Yoshida I."/>
            <person name="Hosoyama A."/>
            <person name="Tsuchikane K."/>
            <person name="Ando Y."/>
            <person name="Baba S."/>
            <person name="Ohji S."/>
            <person name="Hamada M."/>
            <person name="Tamura T."/>
            <person name="Yamazoe A."/>
            <person name="Yamazaki S."/>
            <person name="Fujita N."/>
        </authorList>
    </citation>
    <scope>NUCLEOTIDE SEQUENCE [LARGE SCALE GENOMIC DNA]</scope>
    <source>
        <strain evidence="2 3">NBRC 108250</strain>
    </source>
</reference>
<gene>
    <name evidence="2" type="ORF">GM1_014_00530</name>
</gene>
<dbReference type="RefSeq" id="WP_008378823.1">
    <property type="nucleotide sequence ID" value="NZ_BAOP01000014.1"/>
</dbReference>
<dbReference type="STRING" id="410332.SAMN04488550_1686"/>
<dbReference type="Proteomes" id="UP000035009">
    <property type="component" value="Unassembled WGS sequence"/>
</dbReference>
<organism evidence="2 3">
    <name type="scientific">Gordonia malaquae NBRC 108250</name>
    <dbReference type="NCBI Taxonomy" id="1223542"/>
    <lineage>
        <taxon>Bacteria</taxon>
        <taxon>Bacillati</taxon>
        <taxon>Actinomycetota</taxon>
        <taxon>Actinomycetes</taxon>
        <taxon>Mycobacteriales</taxon>
        <taxon>Gordoniaceae</taxon>
        <taxon>Gordonia</taxon>
    </lineage>
</organism>
<evidence type="ECO:0000256" key="1">
    <source>
        <dbReference type="SAM" id="Phobius"/>
    </source>
</evidence>
<keyword evidence="1" id="KW-0812">Transmembrane</keyword>
<dbReference type="EMBL" id="BAOP01000014">
    <property type="protein sequence ID" value="GAC80060.1"/>
    <property type="molecule type" value="Genomic_DNA"/>
</dbReference>
<feature type="transmembrane region" description="Helical" evidence="1">
    <location>
        <begin position="82"/>
        <end position="103"/>
    </location>
</feature>
<feature type="transmembrane region" description="Helical" evidence="1">
    <location>
        <begin position="12"/>
        <end position="29"/>
    </location>
</feature>
<evidence type="ECO:0000313" key="3">
    <source>
        <dbReference type="Proteomes" id="UP000035009"/>
    </source>
</evidence>
<keyword evidence="1" id="KW-0472">Membrane</keyword>
<proteinExistence type="predicted"/>
<evidence type="ECO:0008006" key="4">
    <source>
        <dbReference type="Google" id="ProtNLM"/>
    </source>
</evidence>
<dbReference type="Pfam" id="PF10129">
    <property type="entry name" value="OpgC_C"/>
    <property type="match status" value="1"/>
</dbReference>
<evidence type="ECO:0000313" key="2">
    <source>
        <dbReference type="EMBL" id="GAC80060.1"/>
    </source>
</evidence>
<feature type="transmembrane region" description="Helical" evidence="1">
    <location>
        <begin position="331"/>
        <end position="348"/>
    </location>
</feature>
<dbReference type="AlphaFoldDB" id="M3UKC6"/>
<feature type="transmembrane region" description="Helical" evidence="1">
    <location>
        <begin position="198"/>
        <end position="215"/>
    </location>
</feature>
<dbReference type="InterPro" id="IPR014550">
    <property type="entry name" value="UCP028704_OpgC"/>
</dbReference>
<dbReference type="PANTHER" id="PTHR38592:SF3">
    <property type="entry name" value="BLL4819 PROTEIN"/>
    <property type="match status" value="1"/>
</dbReference>
<dbReference type="PANTHER" id="PTHR38592">
    <property type="entry name" value="BLL4819 PROTEIN"/>
    <property type="match status" value="1"/>
</dbReference>
<keyword evidence="1" id="KW-1133">Transmembrane helix</keyword>
<feature type="transmembrane region" description="Helical" evidence="1">
    <location>
        <begin position="227"/>
        <end position="246"/>
    </location>
</feature>
<feature type="transmembrane region" description="Helical" evidence="1">
    <location>
        <begin position="139"/>
        <end position="157"/>
    </location>
</feature>
<feature type="transmembrane region" description="Helical" evidence="1">
    <location>
        <begin position="164"/>
        <end position="186"/>
    </location>
</feature>
<keyword evidence="3" id="KW-1185">Reference proteome</keyword>
<comment type="caution">
    <text evidence="2">The sequence shown here is derived from an EMBL/GenBank/DDBJ whole genome shotgun (WGS) entry which is preliminary data.</text>
</comment>
<dbReference type="eggNOG" id="COG4645">
    <property type="taxonomic scope" value="Bacteria"/>
</dbReference>
<name>M3UKC6_GORML</name>
<sequence>MTRSAHGRDLAIDALRGLAIWSMVSLHFADGTWAAEPTHLFPYMDGMSAFVLLSGLVLGIVHQRWISRFSLRYSVDRLIRRIAVLYVCQAAIGLAAVVAAQAFTRREFRRVSLLPYPDDVGEKIRWALGLRYLPSGGNILLLYLILMIIALAVIPILMRRWWPLVVVGSIGLYVVSQTSTAGWMVVTSFPGGLEVQNWAAWQVLFVVALVIGWHWDRLRVPERVDAALPVLVAVSLAVGLTVRDVIRSKSVVRHSGWLIDKVDLGVVRVIVAFLVVTTLYGVFRAVLRWTRRDVLRPLVSTGARSLDSYVIQALALLAVPAVLVARPWSPSTAMTVAVAVFATCWLWAEARSRFRIDKLHRLPMQMVQAGAAGIQRAGRAQR</sequence>
<protein>
    <recommendedName>
        <fullName evidence="4">Acyltransferase 3 domain-containing protein</fullName>
    </recommendedName>
</protein>
<feature type="transmembrane region" description="Helical" evidence="1">
    <location>
        <begin position="41"/>
        <end position="61"/>
    </location>
</feature>
<feature type="transmembrane region" description="Helical" evidence="1">
    <location>
        <begin position="308"/>
        <end position="325"/>
    </location>
</feature>
<feature type="transmembrane region" description="Helical" evidence="1">
    <location>
        <begin position="266"/>
        <end position="287"/>
    </location>
</feature>